<name>F4X1M4_ACREC</name>
<keyword evidence="2" id="KW-1185">Reference proteome</keyword>
<accession>F4X1M4</accession>
<dbReference type="InterPro" id="IPR036875">
    <property type="entry name" value="Znf_CCHC_sf"/>
</dbReference>
<protein>
    <recommendedName>
        <fullName evidence="3">CCHC-type domain-containing protein</fullName>
    </recommendedName>
</protein>
<evidence type="ECO:0000313" key="2">
    <source>
        <dbReference type="Proteomes" id="UP000007755"/>
    </source>
</evidence>
<proteinExistence type="predicted"/>
<dbReference type="AlphaFoldDB" id="F4X1M4"/>
<dbReference type="Gene3D" id="4.10.60.10">
    <property type="entry name" value="Zinc finger, CCHC-type"/>
    <property type="match status" value="1"/>
</dbReference>
<dbReference type="GO" id="GO:0008270">
    <property type="term" value="F:zinc ion binding"/>
    <property type="evidence" value="ECO:0007669"/>
    <property type="project" value="InterPro"/>
</dbReference>
<evidence type="ECO:0000313" key="1">
    <source>
        <dbReference type="EMBL" id="EGI59648.1"/>
    </source>
</evidence>
<dbReference type="InParanoid" id="F4X1M4"/>
<dbReference type="EMBL" id="GL888535">
    <property type="protein sequence ID" value="EGI59648.1"/>
    <property type="molecule type" value="Genomic_DNA"/>
</dbReference>
<dbReference type="Proteomes" id="UP000007755">
    <property type="component" value="Unassembled WGS sequence"/>
</dbReference>
<gene>
    <name evidence="1" type="ORF">G5I_12187</name>
</gene>
<sequence length="184" mass="20757">MLTNIKTASIDSNALVFFEGLPREYRTKLKAEGYSNFTNACSKVIIIHKRLERSFVTEMFIVYGNPTSNNSQPSLRVLQHQPIMAHSNNNTGSASEDAERKICNYCKNFGHLVNECRKRQFRLNNPNHNYNNSDFTSQKSGNLFGKASAKGTNCSLGNARYSGTQPRRIHVLRADNENVPVVEL</sequence>
<dbReference type="SUPFAM" id="SSF57756">
    <property type="entry name" value="Retrovirus zinc finger-like domains"/>
    <property type="match status" value="1"/>
</dbReference>
<organism evidence="2">
    <name type="scientific">Acromyrmex echinatior</name>
    <name type="common">Panamanian leafcutter ant</name>
    <name type="synonym">Acromyrmex octospinosus echinatior</name>
    <dbReference type="NCBI Taxonomy" id="103372"/>
    <lineage>
        <taxon>Eukaryota</taxon>
        <taxon>Metazoa</taxon>
        <taxon>Ecdysozoa</taxon>
        <taxon>Arthropoda</taxon>
        <taxon>Hexapoda</taxon>
        <taxon>Insecta</taxon>
        <taxon>Pterygota</taxon>
        <taxon>Neoptera</taxon>
        <taxon>Endopterygota</taxon>
        <taxon>Hymenoptera</taxon>
        <taxon>Apocrita</taxon>
        <taxon>Aculeata</taxon>
        <taxon>Formicoidea</taxon>
        <taxon>Formicidae</taxon>
        <taxon>Myrmicinae</taxon>
        <taxon>Acromyrmex</taxon>
    </lineage>
</organism>
<dbReference type="GO" id="GO:0003676">
    <property type="term" value="F:nucleic acid binding"/>
    <property type="evidence" value="ECO:0007669"/>
    <property type="project" value="InterPro"/>
</dbReference>
<reference evidence="1" key="1">
    <citation type="submission" date="2011-02" db="EMBL/GenBank/DDBJ databases">
        <title>The genome of the leaf-cutting ant Acromyrmex echinatior suggests key adaptations to social evolution and fungus farming.</title>
        <authorList>
            <person name="Nygaard S."/>
            <person name="Zhang G."/>
        </authorList>
    </citation>
    <scope>NUCLEOTIDE SEQUENCE</scope>
</reference>
<evidence type="ECO:0008006" key="3">
    <source>
        <dbReference type="Google" id="ProtNLM"/>
    </source>
</evidence>